<dbReference type="GO" id="GO:0005829">
    <property type="term" value="C:cytosol"/>
    <property type="evidence" value="ECO:0007669"/>
    <property type="project" value="TreeGrafter"/>
</dbReference>
<dbReference type="GO" id="GO:0006355">
    <property type="term" value="P:regulation of DNA-templated transcription"/>
    <property type="evidence" value="ECO:0007669"/>
    <property type="project" value="InterPro"/>
</dbReference>
<dbReference type="InterPro" id="IPR001789">
    <property type="entry name" value="Sig_transdc_resp-reg_receiver"/>
</dbReference>
<dbReference type="Gene3D" id="3.40.50.2300">
    <property type="match status" value="1"/>
</dbReference>
<keyword evidence="7" id="KW-1185">Reference proteome</keyword>
<evidence type="ECO:0000256" key="1">
    <source>
        <dbReference type="ARBA" id="ARBA00023125"/>
    </source>
</evidence>
<dbReference type="InterPro" id="IPR016032">
    <property type="entry name" value="Sig_transdc_resp-reg_C-effctor"/>
</dbReference>
<feature type="DNA-binding region" description="OmpR/PhoB-type" evidence="3">
    <location>
        <begin position="162"/>
        <end position="260"/>
    </location>
</feature>
<dbReference type="InterPro" id="IPR001867">
    <property type="entry name" value="OmpR/PhoB-type_DNA-bd"/>
</dbReference>
<evidence type="ECO:0000256" key="3">
    <source>
        <dbReference type="PROSITE-ProRule" id="PRU01091"/>
    </source>
</evidence>
<dbReference type="PROSITE" id="PS51755">
    <property type="entry name" value="OMPR_PHOB"/>
    <property type="match status" value="1"/>
</dbReference>
<dbReference type="InterPro" id="IPR039420">
    <property type="entry name" value="WalR-like"/>
</dbReference>
<dbReference type="PANTHER" id="PTHR48111">
    <property type="entry name" value="REGULATOR OF RPOS"/>
    <property type="match status" value="1"/>
</dbReference>
<dbReference type="InterPro" id="IPR011006">
    <property type="entry name" value="CheY-like_superfamily"/>
</dbReference>
<sequence>MAAGHGGVRGQEYRAGGKELGFTIEAAGGSDRRVMSGLNILYIEDDARAAASVSDLAGQSGDRLTWEATGSAGLMRAGAQSFDVIILDRMLPDLDGITILSRLRESGVGTPVLMLSALGRTSDRAEGLDAGADDYLAKPFEAEELLARLRALHRRASGRGHSAVILYGAFECHVKARTAFRENRHLALSPKEFELFRYFMENAGDVITREMLLRDVWKMNFDPQTNVVDVNIGRLRRKLEEGFDRPALETIWGSGYRLLDGS</sequence>
<reference evidence="6" key="2">
    <citation type="submission" date="2020-09" db="EMBL/GenBank/DDBJ databases">
        <authorList>
            <person name="Sun Q."/>
            <person name="Kim S."/>
        </authorList>
    </citation>
    <scope>NUCLEOTIDE SEQUENCE</scope>
    <source>
        <strain evidence="6">KCTC 32255</strain>
    </source>
</reference>
<dbReference type="InterPro" id="IPR036388">
    <property type="entry name" value="WH-like_DNA-bd_sf"/>
</dbReference>
<gene>
    <name evidence="6" type="ORF">GCM10011614_13700</name>
</gene>
<evidence type="ECO:0000313" key="6">
    <source>
        <dbReference type="EMBL" id="GGY99949.1"/>
    </source>
</evidence>
<dbReference type="Proteomes" id="UP000648075">
    <property type="component" value="Unassembled WGS sequence"/>
</dbReference>
<dbReference type="AlphaFoldDB" id="A0A918UF77"/>
<dbReference type="PROSITE" id="PS50110">
    <property type="entry name" value="RESPONSE_REGULATORY"/>
    <property type="match status" value="1"/>
</dbReference>
<evidence type="ECO:0000256" key="2">
    <source>
        <dbReference type="PROSITE-ProRule" id="PRU00169"/>
    </source>
</evidence>
<dbReference type="SUPFAM" id="SSF52172">
    <property type="entry name" value="CheY-like"/>
    <property type="match status" value="1"/>
</dbReference>
<feature type="modified residue" description="4-aspartylphosphate" evidence="2">
    <location>
        <position position="88"/>
    </location>
</feature>
<dbReference type="GO" id="GO:0000976">
    <property type="term" value="F:transcription cis-regulatory region binding"/>
    <property type="evidence" value="ECO:0007669"/>
    <property type="project" value="TreeGrafter"/>
</dbReference>
<evidence type="ECO:0000259" key="4">
    <source>
        <dbReference type="PROSITE" id="PS50110"/>
    </source>
</evidence>
<dbReference type="SUPFAM" id="SSF46894">
    <property type="entry name" value="C-terminal effector domain of the bipartite response regulators"/>
    <property type="match status" value="1"/>
</dbReference>
<proteinExistence type="predicted"/>
<dbReference type="CDD" id="cd00383">
    <property type="entry name" value="trans_reg_C"/>
    <property type="match status" value="1"/>
</dbReference>
<dbReference type="Pfam" id="PF00486">
    <property type="entry name" value="Trans_reg_C"/>
    <property type="match status" value="1"/>
</dbReference>
<accession>A0A918UF77</accession>
<organism evidence="6 7">
    <name type="scientific">Novosphingobium colocasiae</name>
    <dbReference type="NCBI Taxonomy" id="1256513"/>
    <lineage>
        <taxon>Bacteria</taxon>
        <taxon>Pseudomonadati</taxon>
        <taxon>Pseudomonadota</taxon>
        <taxon>Alphaproteobacteria</taxon>
        <taxon>Sphingomonadales</taxon>
        <taxon>Sphingomonadaceae</taxon>
        <taxon>Novosphingobium</taxon>
    </lineage>
</organism>
<reference evidence="6" key="1">
    <citation type="journal article" date="2014" name="Int. J. Syst. Evol. Microbiol.">
        <title>Complete genome sequence of Corynebacterium casei LMG S-19264T (=DSM 44701T), isolated from a smear-ripened cheese.</title>
        <authorList>
            <consortium name="US DOE Joint Genome Institute (JGI-PGF)"/>
            <person name="Walter F."/>
            <person name="Albersmeier A."/>
            <person name="Kalinowski J."/>
            <person name="Ruckert C."/>
        </authorList>
    </citation>
    <scope>NUCLEOTIDE SEQUENCE</scope>
    <source>
        <strain evidence="6">KCTC 32255</strain>
    </source>
</reference>
<protein>
    <submittedName>
        <fullName evidence="6">DNA-binding response regulator</fullName>
    </submittedName>
</protein>
<evidence type="ECO:0000259" key="5">
    <source>
        <dbReference type="PROSITE" id="PS51755"/>
    </source>
</evidence>
<dbReference type="GO" id="GO:0000156">
    <property type="term" value="F:phosphorelay response regulator activity"/>
    <property type="evidence" value="ECO:0007669"/>
    <property type="project" value="TreeGrafter"/>
</dbReference>
<feature type="domain" description="OmpR/PhoB-type" evidence="5">
    <location>
        <begin position="162"/>
        <end position="260"/>
    </location>
</feature>
<dbReference type="Gene3D" id="1.10.10.10">
    <property type="entry name" value="Winged helix-like DNA-binding domain superfamily/Winged helix DNA-binding domain"/>
    <property type="match status" value="1"/>
</dbReference>
<dbReference type="GO" id="GO:0032993">
    <property type="term" value="C:protein-DNA complex"/>
    <property type="evidence" value="ECO:0007669"/>
    <property type="project" value="TreeGrafter"/>
</dbReference>
<feature type="domain" description="Response regulatory" evidence="4">
    <location>
        <begin position="39"/>
        <end position="153"/>
    </location>
</feature>
<dbReference type="SMART" id="SM00448">
    <property type="entry name" value="REC"/>
    <property type="match status" value="1"/>
</dbReference>
<evidence type="ECO:0000313" key="7">
    <source>
        <dbReference type="Proteomes" id="UP000648075"/>
    </source>
</evidence>
<dbReference type="PANTHER" id="PTHR48111:SF76">
    <property type="entry name" value="TWO-COMPONENT RESPONSE REGULATOR"/>
    <property type="match status" value="1"/>
</dbReference>
<dbReference type="SMART" id="SM00862">
    <property type="entry name" value="Trans_reg_C"/>
    <property type="match status" value="1"/>
</dbReference>
<keyword evidence="2" id="KW-0597">Phosphoprotein</keyword>
<dbReference type="EMBL" id="BMZA01000003">
    <property type="protein sequence ID" value="GGY99949.1"/>
    <property type="molecule type" value="Genomic_DNA"/>
</dbReference>
<comment type="caution">
    <text evidence="6">The sequence shown here is derived from an EMBL/GenBank/DDBJ whole genome shotgun (WGS) entry which is preliminary data.</text>
</comment>
<dbReference type="Pfam" id="PF00072">
    <property type="entry name" value="Response_reg"/>
    <property type="match status" value="1"/>
</dbReference>
<keyword evidence="1 3" id="KW-0238">DNA-binding</keyword>
<name>A0A918UF77_9SPHN</name>